<name>A0A0A8YM55_ARUDO</name>
<proteinExistence type="predicted"/>
<evidence type="ECO:0000313" key="1">
    <source>
        <dbReference type="EMBL" id="JAD26638.1"/>
    </source>
</evidence>
<protein>
    <submittedName>
        <fullName evidence="1">Uncharacterized protein</fullName>
    </submittedName>
</protein>
<dbReference type="EMBL" id="GBRH01271257">
    <property type="protein sequence ID" value="JAD26638.1"/>
    <property type="molecule type" value="Transcribed_RNA"/>
</dbReference>
<sequence>MFNDVSDLTFRCLQVQNEEQQRG</sequence>
<dbReference type="AlphaFoldDB" id="A0A0A8YM55"/>
<reference evidence="1" key="2">
    <citation type="journal article" date="2015" name="Data Brief">
        <title>Shoot transcriptome of the giant reed, Arundo donax.</title>
        <authorList>
            <person name="Barrero R.A."/>
            <person name="Guerrero F.D."/>
            <person name="Moolhuijzen P."/>
            <person name="Goolsby J.A."/>
            <person name="Tidwell J."/>
            <person name="Bellgard S.E."/>
            <person name="Bellgard M.I."/>
        </authorList>
    </citation>
    <scope>NUCLEOTIDE SEQUENCE</scope>
    <source>
        <tissue evidence="1">Shoot tissue taken approximately 20 cm above the soil surface</tissue>
    </source>
</reference>
<organism evidence="1">
    <name type="scientific">Arundo donax</name>
    <name type="common">Giant reed</name>
    <name type="synonym">Donax arundinaceus</name>
    <dbReference type="NCBI Taxonomy" id="35708"/>
    <lineage>
        <taxon>Eukaryota</taxon>
        <taxon>Viridiplantae</taxon>
        <taxon>Streptophyta</taxon>
        <taxon>Embryophyta</taxon>
        <taxon>Tracheophyta</taxon>
        <taxon>Spermatophyta</taxon>
        <taxon>Magnoliopsida</taxon>
        <taxon>Liliopsida</taxon>
        <taxon>Poales</taxon>
        <taxon>Poaceae</taxon>
        <taxon>PACMAD clade</taxon>
        <taxon>Arundinoideae</taxon>
        <taxon>Arundineae</taxon>
        <taxon>Arundo</taxon>
    </lineage>
</organism>
<reference evidence="1" key="1">
    <citation type="submission" date="2014-09" db="EMBL/GenBank/DDBJ databases">
        <authorList>
            <person name="Magalhaes I.L.F."/>
            <person name="Oliveira U."/>
            <person name="Santos F.R."/>
            <person name="Vidigal T.H.D.A."/>
            <person name="Brescovit A.D."/>
            <person name="Santos A.J."/>
        </authorList>
    </citation>
    <scope>NUCLEOTIDE SEQUENCE</scope>
    <source>
        <tissue evidence="1">Shoot tissue taken approximately 20 cm above the soil surface</tissue>
    </source>
</reference>
<accession>A0A0A8YM55</accession>